<dbReference type="GO" id="GO:0046872">
    <property type="term" value="F:metal ion binding"/>
    <property type="evidence" value="ECO:0007669"/>
    <property type="project" value="UniProtKB-UniRule"/>
</dbReference>
<evidence type="ECO:0000313" key="14">
    <source>
        <dbReference type="Proteomes" id="UP000823883"/>
    </source>
</evidence>
<dbReference type="GO" id="GO:0005886">
    <property type="term" value="C:plasma membrane"/>
    <property type="evidence" value="ECO:0007669"/>
    <property type="project" value="UniProtKB-SubCell"/>
</dbReference>
<evidence type="ECO:0000256" key="12">
    <source>
        <dbReference type="RuleBase" id="RU363002"/>
    </source>
</evidence>
<evidence type="ECO:0000256" key="9">
    <source>
        <dbReference type="ARBA" id="ARBA00048540"/>
    </source>
</evidence>
<evidence type="ECO:0000256" key="5">
    <source>
        <dbReference type="ARBA" id="ARBA00022723"/>
    </source>
</evidence>
<reference evidence="13" key="1">
    <citation type="journal article" date="2021" name="PeerJ">
        <title>Extensive microbial diversity within the chicken gut microbiome revealed by metagenomics and culture.</title>
        <authorList>
            <person name="Gilroy R."/>
            <person name="Ravi A."/>
            <person name="Getino M."/>
            <person name="Pursley I."/>
            <person name="Horton D.L."/>
            <person name="Alikhan N.F."/>
            <person name="Baker D."/>
            <person name="Gharbi K."/>
            <person name="Hall N."/>
            <person name="Watson M."/>
            <person name="Adriaenssens E.M."/>
            <person name="Foster-Nyarko E."/>
            <person name="Jarju S."/>
            <person name="Secka A."/>
            <person name="Antonio M."/>
            <person name="Oren A."/>
            <person name="Chaudhuri R.R."/>
            <person name="La Ragione R."/>
            <person name="Hildebrand F."/>
            <person name="Pallen M.J."/>
        </authorList>
    </citation>
    <scope>NUCLEOTIDE SEQUENCE</scope>
    <source>
        <strain evidence="13">CHK183-5548</strain>
    </source>
</reference>
<dbReference type="Gene3D" id="3.10.520.10">
    <property type="entry name" value="ApbE-like domains"/>
    <property type="match status" value="1"/>
</dbReference>
<keyword evidence="12" id="KW-1003">Cell membrane</keyword>
<keyword evidence="4 10" id="KW-0808">Transferase</keyword>
<keyword evidence="12" id="KW-0997">Cell inner membrane</keyword>
<organism evidence="13 14">
    <name type="scientific">Candidatus Lachnoclostridium pullistercoris</name>
    <dbReference type="NCBI Taxonomy" id="2838632"/>
    <lineage>
        <taxon>Bacteria</taxon>
        <taxon>Bacillati</taxon>
        <taxon>Bacillota</taxon>
        <taxon>Clostridia</taxon>
        <taxon>Lachnospirales</taxon>
        <taxon>Lachnospiraceae</taxon>
    </lineage>
</organism>
<accession>A0A9D2PCA2</accession>
<dbReference type="PANTHER" id="PTHR30040:SF2">
    <property type="entry name" value="FAD:PROTEIN FMN TRANSFERASE"/>
    <property type="match status" value="1"/>
</dbReference>
<dbReference type="EMBL" id="DWWL01000057">
    <property type="protein sequence ID" value="HJC48156.1"/>
    <property type="molecule type" value="Genomic_DNA"/>
</dbReference>
<keyword evidence="12" id="KW-0449">Lipoprotein</keyword>
<dbReference type="PIRSF" id="PIRSF006268">
    <property type="entry name" value="ApbE"/>
    <property type="match status" value="1"/>
</dbReference>
<proteinExistence type="inferred from homology"/>
<dbReference type="GO" id="GO:0016740">
    <property type="term" value="F:transferase activity"/>
    <property type="evidence" value="ECO:0007669"/>
    <property type="project" value="UniProtKB-UniRule"/>
</dbReference>
<name>A0A9D2PCA2_9FIRM</name>
<comment type="catalytic activity">
    <reaction evidence="9 10 12">
        <text>L-threonyl-[protein] + FAD = FMN-L-threonyl-[protein] + AMP + H(+)</text>
        <dbReference type="Rhea" id="RHEA:36847"/>
        <dbReference type="Rhea" id="RHEA-COMP:11060"/>
        <dbReference type="Rhea" id="RHEA-COMP:11061"/>
        <dbReference type="ChEBI" id="CHEBI:15378"/>
        <dbReference type="ChEBI" id="CHEBI:30013"/>
        <dbReference type="ChEBI" id="CHEBI:57692"/>
        <dbReference type="ChEBI" id="CHEBI:74257"/>
        <dbReference type="ChEBI" id="CHEBI:456215"/>
        <dbReference type="EC" id="2.7.1.180"/>
    </reaction>
</comment>
<sequence>MKKKKLGAGILLILAAAAVLGGCRKQTEPVSRSGFLLNTFVTVTLYDSEDEAVLDGCMDLCRDYEGLLSRTIETSEIYRINHRQPGTREMEVSEDTAEVIKKGLSYSRLSDGAFDITIEPISSLWDFTSENPKVPDPELIAENLPRVGYEKISVDGNKILFSDDETTIDLGAIAKGYIADRMKEYLLEQGVESAIINLGGNVLCVGSNGGKPFRIGIQRPYASHSETVGVVEVEDMSVVSSGVYERHFEKDGINYHHILDPKTGYPYENGLTAVTILSRESVDGDGLSTTCFSLGLEKGMDLVNSLEDTWAVFITDDGVLHCSEGMDQWLKEE</sequence>
<dbReference type="PROSITE" id="PS51257">
    <property type="entry name" value="PROKAR_LIPOPROTEIN"/>
    <property type="match status" value="1"/>
</dbReference>
<comment type="caution">
    <text evidence="13">The sequence shown here is derived from an EMBL/GenBank/DDBJ whole genome shotgun (WGS) entry which is preliminary data.</text>
</comment>
<evidence type="ECO:0000313" key="13">
    <source>
        <dbReference type="EMBL" id="HJC48156.1"/>
    </source>
</evidence>
<dbReference type="PANTHER" id="PTHR30040">
    <property type="entry name" value="THIAMINE BIOSYNTHESIS LIPOPROTEIN APBE"/>
    <property type="match status" value="1"/>
</dbReference>
<comment type="similarity">
    <text evidence="10 12">Belongs to the ApbE family.</text>
</comment>
<feature type="chain" id="PRO_5039745628" description="FAD:protein FMN transferase" evidence="12">
    <location>
        <begin position="22"/>
        <end position="333"/>
    </location>
</feature>
<reference evidence="13" key="2">
    <citation type="submission" date="2021-04" db="EMBL/GenBank/DDBJ databases">
        <authorList>
            <person name="Gilroy R."/>
        </authorList>
    </citation>
    <scope>NUCLEOTIDE SEQUENCE</scope>
    <source>
        <strain evidence="13">CHK183-5548</strain>
    </source>
</reference>
<evidence type="ECO:0000256" key="3">
    <source>
        <dbReference type="ARBA" id="ARBA00022630"/>
    </source>
</evidence>
<dbReference type="Proteomes" id="UP000823883">
    <property type="component" value="Unassembled WGS sequence"/>
</dbReference>
<dbReference type="InterPro" id="IPR003374">
    <property type="entry name" value="ApbE-like_sf"/>
</dbReference>
<dbReference type="InterPro" id="IPR024932">
    <property type="entry name" value="ApbE"/>
</dbReference>
<dbReference type="EC" id="2.7.1.180" evidence="1 10"/>
<comment type="cofactor">
    <cofactor evidence="11">
        <name>Mg(2+)</name>
        <dbReference type="ChEBI" id="CHEBI:18420"/>
    </cofactor>
    <cofactor evidence="11">
        <name>Mn(2+)</name>
        <dbReference type="ChEBI" id="CHEBI:29035"/>
    </cofactor>
    <text evidence="11">Magnesium. Can also use manganese.</text>
</comment>
<dbReference type="Pfam" id="PF02424">
    <property type="entry name" value="ApbE"/>
    <property type="match status" value="1"/>
</dbReference>
<evidence type="ECO:0000256" key="7">
    <source>
        <dbReference type="ARBA" id="ARBA00022842"/>
    </source>
</evidence>
<keyword evidence="5 10" id="KW-0479">Metal-binding</keyword>
<evidence type="ECO:0000256" key="10">
    <source>
        <dbReference type="PIRNR" id="PIRNR006268"/>
    </source>
</evidence>
<keyword evidence="6 10" id="KW-0274">FAD</keyword>
<evidence type="ECO:0000256" key="6">
    <source>
        <dbReference type="ARBA" id="ARBA00022827"/>
    </source>
</evidence>
<feature type="signal peptide" evidence="12">
    <location>
        <begin position="1"/>
        <end position="21"/>
    </location>
</feature>
<comment type="function">
    <text evidence="12">Flavin transferase that catalyzes the transfer of the FMN moiety of FAD and its covalent binding to the hydroxyl group of a threonine residue in a target flavoprotein.</text>
</comment>
<evidence type="ECO:0000256" key="1">
    <source>
        <dbReference type="ARBA" id="ARBA00011955"/>
    </source>
</evidence>
<evidence type="ECO:0000256" key="11">
    <source>
        <dbReference type="PIRSR" id="PIRSR006268-2"/>
    </source>
</evidence>
<dbReference type="SUPFAM" id="SSF143631">
    <property type="entry name" value="ApbE-like"/>
    <property type="match status" value="1"/>
</dbReference>
<evidence type="ECO:0000256" key="2">
    <source>
        <dbReference type="ARBA" id="ARBA00016337"/>
    </source>
</evidence>
<feature type="binding site" evidence="11">
    <location>
        <position position="289"/>
    </location>
    <ligand>
        <name>Mg(2+)</name>
        <dbReference type="ChEBI" id="CHEBI:18420"/>
    </ligand>
</feature>
<evidence type="ECO:0000256" key="8">
    <source>
        <dbReference type="ARBA" id="ARBA00031306"/>
    </source>
</evidence>
<comment type="subcellular location">
    <subcellularLocation>
        <location evidence="12">Cell inner membrane</location>
        <topology evidence="12">Lipid-anchor</topology>
        <orientation evidence="12">Periplasmic side</orientation>
    </subcellularLocation>
</comment>
<feature type="binding site" evidence="11">
    <location>
        <position position="285"/>
    </location>
    <ligand>
        <name>Mg(2+)</name>
        <dbReference type="ChEBI" id="CHEBI:18420"/>
    </ligand>
</feature>
<keyword evidence="3 10" id="KW-0285">Flavoprotein</keyword>
<keyword evidence="12" id="KW-0732">Signal</keyword>
<evidence type="ECO:0000256" key="4">
    <source>
        <dbReference type="ARBA" id="ARBA00022679"/>
    </source>
</evidence>
<keyword evidence="12" id="KW-0472">Membrane</keyword>
<feature type="binding site" evidence="11">
    <location>
        <position position="172"/>
    </location>
    <ligand>
        <name>Mg(2+)</name>
        <dbReference type="ChEBI" id="CHEBI:18420"/>
    </ligand>
</feature>
<protein>
    <recommendedName>
        <fullName evidence="2 10">FAD:protein FMN transferase</fullName>
        <ecNumber evidence="1 10">2.7.1.180</ecNumber>
    </recommendedName>
    <alternativeName>
        <fullName evidence="8 10">Flavin transferase</fullName>
    </alternativeName>
</protein>
<keyword evidence="7 10" id="KW-0460">Magnesium</keyword>
<dbReference type="AlphaFoldDB" id="A0A9D2PCA2"/>
<gene>
    <name evidence="13" type="ORF">IAA04_08910</name>
</gene>